<reference evidence="1 2" key="1">
    <citation type="submission" date="2024-04" db="EMBL/GenBank/DDBJ databases">
        <title>Okeanomitos corallinicola gen. &amp; sp. nov. (Nostocales, Cyanobacteria), a new toxic marine heterocyst-forming cyanobacterium from a coral reef.</title>
        <authorList>
            <person name="Li H."/>
            <person name="Li R."/>
            <person name="Kang J."/>
            <person name="Hii K.S."/>
            <person name="Mohamed H.F."/>
            <person name="Xu X."/>
            <person name="Luo Z."/>
        </authorList>
    </citation>
    <scope>NUCLEOTIDE SEQUENCE [LARGE SCALE GENOMIC DNA]</scope>
    <source>
        <strain evidence="1 2">TIOX110</strain>
    </source>
</reference>
<protein>
    <recommendedName>
        <fullName evidence="3">PepSY domain-containing protein</fullName>
    </recommendedName>
</protein>
<evidence type="ECO:0000313" key="1">
    <source>
        <dbReference type="EMBL" id="WZB87692.1"/>
    </source>
</evidence>
<gene>
    <name evidence="1" type="ORF">WJM97_20430</name>
</gene>
<keyword evidence="2" id="KW-1185">Reference proteome</keyword>
<dbReference type="RefSeq" id="WP_353930604.1">
    <property type="nucleotide sequence ID" value="NZ_CP150886.1"/>
</dbReference>
<evidence type="ECO:0008006" key="3">
    <source>
        <dbReference type="Google" id="ProtNLM"/>
    </source>
</evidence>
<dbReference type="SUPFAM" id="SSF160574">
    <property type="entry name" value="BT0923-like"/>
    <property type="match status" value="1"/>
</dbReference>
<dbReference type="Proteomes" id="UP001483337">
    <property type="component" value="Chromosome"/>
</dbReference>
<proteinExistence type="predicted"/>
<sequence>MSEKMIMMTQNWKKVLLITGIAVFTTSIFPSNVKAQSLKTPRKILIAQNLGGIVRKIPLTEIPMPAMSAAKTATNAQFNEARIEIKSKGDLIYILRGKNQQGFEVEVQVTPNGTIVQVDEEIDPSAVPEIAVKAFKRWAPNDQLLSIWRSTRLGELYYQFVIKDFWLEVATDGNKVVIYRKKLSL</sequence>
<dbReference type="EMBL" id="CP150886">
    <property type="protein sequence ID" value="WZB87692.1"/>
    <property type="molecule type" value="Genomic_DNA"/>
</dbReference>
<accession>A0ABZ2UQP6</accession>
<name>A0ABZ2UQP6_9CYAN</name>
<organism evidence="1 2">
    <name type="scientific">Okeanomitos corallinicola TIOX110</name>
    <dbReference type="NCBI Taxonomy" id="3133117"/>
    <lineage>
        <taxon>Bacteria</taxon>
        <taxon>Bacillati</taxon>
        <taxon>Cyanobacteriota</taxon>
        <taxon>Cyanophyceae</taxon>
        <taxon>Nostocales</taxon>
        <taxon>Aphanizomenonaceae</taxon>
        <taxon>Okeanomitos</taxon>
    </lineage>
</organism>
<evidence type="ECO:0000313" key="2">
    <source>
        <dbReference type="Proteomes" id="UP001483337"/>
    </source>
</evidence>